<proteinExistence type="predicted"/>
<sequence length="77" mass="7849">MGVFSGGSRAVATTDHRVGAVHRSAVSLRVGARDLDSANDSPCSTAQSDRGSDPGVLLLIAKSKTCAPGLGESPNRR</sequence>
<name>A0A1I6YQ52_9ACTN</name>
<organism evidence="2 3">
    <name type="scientific">Actinopolyspora righensis</name>
    <dbReference type="NCBI Taxonomy" id="995060"/>
    <lineage>
        <taxon>Bacteria</taxon>
        <taxon>Bacillati</taxon>
        <taxon>Actinomycetota</taxon>
        <taxon>Actinomycetes</taxon>
        <taxon>Actinopolysporales</taxon>
        <taxon>Actinopolysporaceae</taxon>
        <taxon>Actinopolyspora</taxon>
        <taxon>Actinopolyspora alba group</taxon>
    </lineage>
</organism>
<feature type="compositionally biased region" description="Polar residues" evidence="1">
    <location>
        <begin position="38"/>
        <end position="49"/>
    </location>
</feature>
<dbReference type="Proteomes" id="UP000199165">
    <property type="component" value="Unassembled WGS sequence"/>
</dbReference>
<dbReference type="STRING" id="995060.SAMN04487904_10356"/>
<dbReference type="AlphaFoldDB" id="A0A1I6YQ52"/>
<evidence type="ECO:0000313" key="2">
    <source>
        <dbReference type="EMBL" id="SFT52311.1"/>
    </source>
</evidence>
<keyword evidence="3" id="KW-1185">Reference proteome</keyword>
<evidence type="ECO:0000313" key="3">
    <source>
        <dbReference type="Proteomes" id="UP000199165"/>
    </source>
</evidence>
<protein>
    <submittedName>
        <fullName evidence="2">Uncharacterized protein</fullName>
    </submittedName>
</protein>
<feature type="region of interest" description="Disordered" evidence="1">
    <location>
        <begin position="33"/>
        <end position="54"/>
    </location>
</feature>
<reference evidence="3" key="1">
    <citation type="submission" date="2016-10" db="EMBL/GenBank/DDBJ databases">
        <authorList>
            <person name="Varghese N."/>
            <person name="Submissions S."/>
        </authorList>
    </citation>
    <scope>NUCLEOTIDE SEQUENCE [LARGE SCALE GENOMIC DNA]</scope>
    <source>
        <strain evidence="3">DSM 45501</strain>
    </source>
</reference>
<dbReference type="EMBL" id="FPAT01000003">
    <property type="protein sequence ID" value="SFT52311.1"/>
    <property type="molecule type" value="Genomic_DNA"/>
</dbReference>
<accession>A0A1I6YQ52</accession>
<gene>
    <name evidence="2" type="ORF">SAMN04487904_10356</name>
</gene>
<evidence type="ECO:0000256" key="1">
    <source>
        <dbReference type="SAM" id="MobiDB-lite"/>
    </source>
</evidence>